<dbReference type="GO" id="GO:0003677">
    <property type="term" value="F:DNA binding"/>
    <property type="evidence" value="ECO:0007669"/>
    <property type="project" value="InterPro"/>
</dbReference>
<dbReference type="AlphaFoldDB" id="A0A372G8R0"/>
<dbReference type="Gene3D" id="1.10.260.40">
    <property type="entry name" value="lambda repressor-like DNA-binding domains"/>
    <property type="match status" value="1"/>
</dbReference>
<organism evidence="3 4">
    <name type="scientific">Actinomadura spongiicola</name>
    <dbReference type="NCBI Taxonomy" id="2303421"/>
    <lineage>
        <taxon>Bacteria</taxon>
        <taxon>Bacillati</taxon>
        <taxon>Actinomycetota</taxon>
        <taxon>Actinomycetes</taxon>
        <taxon>Streptosporangiales</taxon>
        <taxon>Thermomonosporaceae</taxon>
        <taxon>Actinomadura</taxon>
    </lineage>
</organism>
<dbReference type="Proteomes" id="UP000262882">
    <property type="component" value="Unassembled WGS sequence"/>
</dbReference>
<proteinExistence type="predicted"/>
<dbReference type="SUPFAM" id="SSF47413">
    <property type="entry name" value="lambda repressor-like DNA-binding domains"/>
    <property type="match status" value="1"/>
</dbReference>
<comment type="caution">
    <text evidence="3">The sequence shown here is derived from an EMBL/GenBank/DDBJ whole genome shotgun (WGS) entry which is preliminary data.</text>
</comment>
<evidence type="ECO:0000259" key="2">
    <source>
        <dbReference type="Pfam" id="PF19054"/>
    </source>
</evidence>
<evidence type="ECO:0000313" key="4">
    <source>
        <dbReference type="Proteomes" id="UP000262882"/>
    </source>
</evidence>
<accession>A0A372G8R0</accession>
<keyword evidence="4" id="KW-1185">Reference proteome</keyword>
<name>A0A372G8R0_9ACTN</name>
<dbReference type="InterPro" id="IPR043917">
    <property type="entry name" value="DUF5753"/>
</dbReference>
<dbReference type="Pfam" id="PF13560">
    <property type="entry name" value="HTH_31"/>
    <property type="match status" value="1"/>
</dbReference>
<reference evidence="3 4" key="1">
    <citation type="submission" date="2018-08" db="EMBL/GenBank/DDBJ databases">
        <title>Actinomadura spongicola sp. nov., isolated from marine sponge Leucetta chagosensis.</title>
        <authorList>
            <person name="Li L."/>
            <person name="Lin H.W."/>
        </authorList>
    </citation>
    <scope>NUCLEOTIDE SEQUENCE [LARGE SCALE GENOMIC DNA]</scope>
    <source>
        <strain evidence="3 4">LHW52907</strain>
    </source>
</reference>
<evidence type="ECO:0000256" key="1">
    <source>
        <dbReference type="SAM" id="MobiDB-lite"/>
    </source>
</evidence>
<dbReference type="InterPro" id="IPR001387">
    <property type="entry name" value="Cro/C1-type_HTH"/>
</dbReference>
<sequence>MREPLVSSDTDRRPGPAGRELTKVDPPTRSTAKGFDRTRGQPWSISAGDELAVGKDRSVPSSSSSSAQQARQRLADQLRELRTDAGLTGREFARRAGWKDATKVSQVERANRPASVADVRLWCRLCGASEQRTNELLAEQRAVAGMWVTYQRLNRGGLKRAQESVRDIYERAKLMRDYQTRVIPGLLQTDAYTRECLAAVKVEQLVETDDVGEAVAERMDRQQVLRRPGARFVFLIEEPVLWLRSVPTDVHTQQLRHLLDVMRWPSVSLGVIPLTGDRRTSYGGDGPGVWPEEPFLITDDSLVNVELVSGFLTVTHPDEIAAYVRAWERLFPLAVHGDRVRAIISRVLLSLD</sequence>
<dbReference type="CDD" id="cd00093">
    <property type="entry name" value="HTH_XRE"/>
    <property type="match status" value="1"/>
</dbReference>
<feature type="domain" description="DUF5753" evidence="2">
    <location>
        <begin position="169"/>
        <end position="345"/>
    </location>
</feature>
<dbReference type="EMBL" id="QVNQ01000013">
    <property type="protein sequence ID" value="RFS81463.1"/>
    <property type="molecule type" value="Genomic_DNA"/>
</dbReference>
<feature type="compositionally biased region" description="Low complexity" evidence="1">
    <location>
        <begin position="61"/>
        <end position="72"/>
    </location>
</feature>
<feature type="compositionally biased region" description="Basic and acidic residues" evidence="1">
    <location>
        <begin position="1"/>
        <end position="14"/>
    </location>
</feature>
<feature type="region of interest" description="Disordered" evidence="1">
    <location>
        <begin position="1"/>
        <end position="74"/>
    </location>
</feature>
<evidence type="ECO:0000313" key="3">
    <source>
        <dbReference type="EMBL" id="RFS81463.1"/>
    </source>
</evidence>
<gene>
    <name evidence="3" type="ORF">D0T12_31430</name>
</gene>
<dbReference type="Pfam" id="PF19054">
    <property type="entry name" value="DUF5753"/>
    <property type="match status" value="1"/>
</dbReference>
<protein>
    <submittedName>
        <fullName evidence="3">XRE family transcriptional regulator</fullName>
    </submittedName>
</protein>
<dbReference type="InterPro" id="IPR010982">
    <property type="entry name" value="Lambda_DNA-bd_dom_sf"/>
</dbReference>
<dbReference type="OrthoDB" id="4966777at2"/>